<dbReference type="InterPro" id="IPR001041">
    <property type="entry name" value="2Fe-2S_ferredoxin-type"/>
</dbReference>
<feature type="domain" description="2Fe-2S ferredoxin-type" evidence="8">
    <location>
        <begin position="284"/>
        <end position="366"/>
    </location>
</feature>
<dbReference type="InterPro" id="IPR039261">
    <property type="entry name" value="FNR_nucleotide-bd"/>
</dbReference>
<evidence type="ECO:0000259" key="9">
    <source>
        <dbReference type="PROSITE" id="PS51384"/>
    </source>
</evidence>
<comment type="caution">
    <text evidence="10">The sequence shown here is derived from an EMBL/GenBank/DDBJ whole genome shotgun (WGS) entry which is preliminary data.</text>
</comment>
<dbReference type="GO" id="GO:0046872">
    <property type="term" value="F:metal ion binding"/>
    <property type="evidence" value="ECO:0007669"/>
    <property type="project" value="UniProtKB-KW"/>
</dbReference>
<dbReference type="PROSITE" id="PS51384">
    <property type="entry name" value="FAD_FR"/>
    <property type="match status" value="1"/>
</dbReference>
<comment type="cofactor">
    <cofactor evidence="1">
        <name>FAD</name>
        <dbReference type="ChEBI" id="CHEBI:57692"/>
    </cofactor>
</comment>
<dbReference type="CDD" id="cd06185">
    <property type="entry name" value="PDR_like"/>
    <property type="match status" value="1"/>
</dbReference>
<accession>A0A7W5FBE6</accession>
<name>A0A7W5FBE6_9ACTN</name>
<dbReference type="InterPro" id="IPR050415">
    <property type="entry name" value="MRET"/>
</dbReference>
<feature type="domain" description="FAD-binding FR-type" evidence="9">
    <location>
        <begin position="46"/>
        <end position="159"/>
    </location>
</feature>
<dbReference type="PROSITE" id="PS00197">
    <property type="entry name" value="2FE2S_FER_1"/>
    <property type="match status" value="1"/>
</dbReference>
<organism evidence="10 11">
    <name type="scientific">Nocardioides albus</name>
    <dbReference type="NCBI Taxonomy" id="1841"/>
    <lineage>
        <taxon>Bacteria</taxon>
        <taxon>Bacillati</taxon>
        <taxon>Actinomycetota</taxon>
        <taxon>Actinomycetes</taxon>
        <taxon>Propionibacteriales</taxon>
        <taxon>Nocardioidaceae</taxon>
        <taxon>Nocardioides</taxon>
    </lineage>
</organism>
<dbReference type="SUPFAM" id="SSF54292">
    <property type="entry name" value="2Fe-2S ferredoxin-like"/>
    <property type="match status" value="1"/>
</dbReference>
<dbReference type="PROSITE" id="PS51085">
    <property type="entry name" value="2FE2S_FER_2"/>
    <property type="match status" value="1"/>
</dbReference>
<keyword evidence="4" id="KW-0479">Metal-binding</keyword>
<dbReference type="Proteomes" id="UP000577707">
    <property type="component" value="Unassembled WGS sequence"/>
</dbReference>
<sequence>MKPAHYAVPEIPDSLLYRGFEAIVGGYWTKAAYRSWRRRKPLGRIDRDLHVRVSRVDQEGDDVKAIWFEREDPSTGSGRRGSADLPVWDPGAHVDVVLPSGRLRQYSLNSDPDDLSAYRISVRLIEPTAGGGGGSVEAHYLGVGDRLVLKGPRNAFPFVDSPAGYLFVAGGIGITPILPMLRDVVRRGVPYEFVYTGRSRDTMPFLEEIRTIVGDHEVQLWPDDEFGTPDAAKIISMAPEGAALYCCGPMPMIDAIRAQIPDPQIDRLHYERFSPPPVLGGRPFRVRLEGSGSEVEVGAEESALTAVRRIRPAQAYSCQQGFCGTCRVRVLEGEVEHRDHALAEYEREGHMILCVSRARGTVVIDG</sequence>
<dbReference type="Pfam" id="PF00175">
    <property type="entry name" value="NAD_binding_1"/>
    <property type="match status" value="1"/>
</dbReference>
<dbReference type="GO" id="GO:0051537">
    <property type="term" value="F:2 iron, 2 sulfur cluster binding"/>
    <property type="evidence" value="ECO:0007669"/>
    <property type="project" value="UniProtKB-KW"/>
</dbReference>
<evidence type="ECO:0000259" key="8">
    <source>
        <dbReference type="PROSITE" id="PS51085"/>
    </source>
</evidence>
<dbReference type="InterPro" id="IPR017927">
    <property type="entry name" value="FAD-bd_FR_type"/>
</dbReference>
<evidence type="ECO:0000256" key="1">
    <source>
        <dbReference type="ARBA" id="ARBA00001974"/>
    </source>
</evidence>
<evidence type="ECO:0000256" key="6">
    <source>
        <dbReference type="ARBA" id="ARBA00023004"/>
    </source>
</evidence>
<dbReference type="SUPFAM" id="SSF52343">
    <property type="entry name" value="Ferredoxin reductase-like, C-terminal NADP-linked domain"/>
    <property type="match status" value="1"/>
</dbReference>
<dbReference type="InterPro" id="IPR036010">
    <property type="entry name" value="2Fe-2S_ferredoxin-like_sf"/>
</dbReference>
<dbReference type="PRINTS" id="PR00409">
    <property type="entry name" value="PHDIOXRDTASE"/>
</dbReference>
<dbReference type="RefSeq" id="WP_183552120.1">
    <property type="nucleotide sequence ID" value="NZ_BMQT01000005.1"/>
</dbReference>
<evidence type="ECO:0000256" key="3">
    <source>
        <dbReference type="ARBA" id="ARBA00022714"/>
    </source>
</evidence>
<keyword evidence="3" id="KW-0001">2Fe-2S</keyword>
<evidence type="ECO:0000256" key="5">
    <source>
        <dbReference type="ARBA" id="ARBA00023002"/>
    </source>
</evidence>
<dbReference type="InterPro" id="IPR001433">
    <property type="entry name" value="OxRdtase_FAD/NAD-bd"/>
</dbReference>
<dbReference type="Pfam" id="PF00111">
    <property type="entry name" value="Fer2"/>
    <property type="match status" value="1"/>
</dbReference>
<keyword evidence="2" id="KW-0285">Flavoprotein</keyword>
<evidence type="ECO:0000256" key="2">
    <source>
        <dbReference type="ARBA" id="ARBA00022630"/>
    </source>
</evidence>
<dbReference type="PANTHER" id="PTHR47354:SF1">
    <property type="entry name" value="CARNITINE MONOOXYGENASE REDUCTASE SUBUNIT"/>
    <property type="match status" value="1"/>
</dbReference>
<keyword evidence="11" id="KW-1185">Reference proteome</keyword>
<reference evidence="10 11" key="1">
    <citation type="submission" date="2020-08" db="EMBL/GenBank/DDBJ databases">
        <title>Genomic Encyclopedia of Type Strains, Phase III (KMG-III): the genomes of soil and plant-associated and newly described type strains.</title>
        <authorList>
            <person name="Whitman W."/>
        </authorList>
    </citation>
    <scope>NUCLEOTIDE SEQUENCE [LARGE SCALE GENOMIC DNA]</scope>
    <source>
        <strain evidence="10 11">CECT 3302</strain>
    </source>
</reference>
<dbReference type="PANTHER" id="PTHR47354">
    <property type="entry name" value="NADH OXIDOREDUCTASE HCR"/>
    <property type="match status" value="1"/>
</dbReference>
<dbReference type="InterPro" id="IPR017938">
    <property type="entry name" value="Riboflavin_synthase-like_b-brl"/>
</dbReference>
<keyword evidence="7" id="KW-0411">Iron-sulfur</keyword>
<gene>
    <name evidence="10" type="ORF">FHS12_005266</name>
</gene>
<dbReference type="GO" id="GO:0016491">
    <property type="term" value="F:oxidoreductase activity"/>
    <property type="evidence" value="ECO:0007669"/>
    <property type="project" value="UniProtKB-KW"/>
</dbReference>
<evidence type="ECO:0000313" key="10">
    <source>
        <dbReference type="EMBL" id="MBB3092289.1"/>
    </source>
</evidence>
<proteinExistence type="predicted"/>
<protein>
    <submittedName>
        <fullName evidence="10">Ferredoxin-NADP reductase</fullName>
    </submittedName>
</protein>
<dbReference type="AlphaFoldDB" id="A0A7W5FBE6"/>
<dbReference type="Gene3D" id="3.40.50.80">
    <property type="entry name" value="Nucleotide-binding domain of ferredoxin-NADP reductase (FNR) module"/>
    <property type="match status" value="1"/>
</dbReference>
<keyword evidence="6" id="KW-0408">Iron</keyword>
<dbReference type="Gene3D" id="2.40.30.10">
    <property type="entry name" value="Translation factors"/>
    <property type="match status" value="1"/>
</dbReference>
<dbReference type="CDD" id="cd00207">
    <property type="entry name" value="fer2"/>
    <property type="match status" value="1"/>
</dbReference>
<dbReference type="Gene3D" id="3.10.20.30">
    <property type="match status" value="1"/>
</dbReference>
<dbReference type="InterPro" id="IPR012675">
    <property type="entry name" value="Beta-grasp_dom_sf"/>
</dbReference>
<dbReference type="SUPFAM" id="SSF63380">
    <property type="entry name" value="Riboflavin synthase domain-like"/>
    <property type="match status" value="1"/>
</dbReference>
<evidence type="ECO:0000256" key="4">
    <source>
        <dbReference type="ARBA" id="ARBA00022723"/>
    </source>
</evidence>
<evidence type="ECO:0000256" key="7">
    <source>
        <dbReference type="ARBA" id="ARBA00023014"/>
    </source>
</evidence>
<evidence type="ECO:0000313" key="11">
    <source>
        <dbReference type="Proteomes" id="UP000577707"/>
    </source>
</evidence>
<dbReference type="EMBL" id="JACHXG010000020">
    <property type="protein sequence ID" value="MBB3092289.1"/>
    <property type="molecule type" value="Genomic_DNA"/>
</dbReference>
<dbReference type="InterPro" id="IPR006058">
    <property type="entry name" value="2Fe2S_fd_BS"/>
</dbReference>
<keyword evidence="5" id="KW-0560">Oxidoreductase</keyword>